<feature type="transmembrane region" description="Helical" evidence="5">
    <location>
        <begin position="187"/>
        <end position="213"/>
    </location>
</feature>
<dbReference type="EMBL" id="VWKB01000061">
    <property type="protein sequence ID" value="KAA4089119.1"/>
    <property type="molecule type" value="Genomic_DNA"/>
</dbReference>
<organism evidence="8 9">
    <name type="scientific">Bacteroides ovatus</name>
    <dbReference type="NCBI Taxonomy" id="28116"/>
    <lineage>
        <taxon>Bacteria</taxon>
        <taxon>Pseudomonadati</taxon>
        <taxon>Bacteroidota</taxon>
        <taxon>Bacteroidia</taxon>
        <taxon>Bacteroidales</taxon>
        <taxon>Bacteroidaceae</taxon>
        <taxon>Bacteroides</taxon>
    </lineage>
</organism>
<evidence type="ECO:0000313" key="8">
    <source>
        <dbReference type="EMBL" id="KAA4661893.1"/>
    </source>
</evidence>
<dbReference type="Proteomes" id="UP000435985">
    <property type="component" value="Unassembled WGS sequence"/>
</dbReference>
<feature type="transmembrane region" description="Helical" evidence="5">
    <location>
        <begin position="156"/>
        <end position="175"/>
    </location>
</feature>
<dbReference type="GO" id="GO:0016020">
    <property type="term" value="C:membrane"/>
    <property type="evidence" value="ECO:0007669"/>
    <property type="project" value="UniProtKB-SubCell"/>
</dbReference>
<evidence type="ECO:0000256" key="4">
    <source>
        <dbReference type="ARBA" id="ARBA00023136"/>
    </source>
</evidence>
<dbReference type="RefSeq" id="WP_117513114.1">
    <property type="nucleotide sequence ID" value="NZ_CAKJYS010000001.1"/>
</dbReference>
<sequence>MNQSSTSEKLICLLTTALYACFSIFNTSAWSSLSLLIVTAIILVLQIHRKGLNDICFTSFHSSVFLFGVFCLLSSLWALNSQEAIEKGTTIMEILVCISIFFWVYTTLEDGFNKLLKSIMWGGFIISVYAILFYGVGHIMFVIMGGYRLESAFDNVNAIGLLCAFSVILSVYYFIYEKRYWLLLMDIPIIMVLAACGSRKAMVILVLGSLAVYMLKADASSIRSLIFRFITTIVLLVVLVLVISQMSIFAGLNERMEGLIALIIGTGEVDHSAMIRQEMANLGYAIFLENPIVGIGMGNAHIIDAQVLGEDCYLHNNFAEVLANGGAIGFWLYYRMFFNSFWLTKNYGGLQEDGGKILVIMLVSIVLADYGLVSYYSKIYYFFLMAFYVYIFQLKKSYYAVE</sequence>
<protein>
    <recommendedName>
        <fullName evidence="6">O-antigen ligase-related domain-containing protein</fullName>
    </recommendedName>
</protein>
<evidence type="ECO:0000259" key="6">
    <source>
        <dbReference type="Pfam" id="PF04932"/>
    </source>
</evidence>
<feature type="transmembrane region" description="Helical" evidence="5">
    <location>
        <begin position="355"/>
        <end position="373"/>
    </location>
</feature>
<keyword evidence="4 5" id="KW-0472">Membrane</keyword>
<keyword evidence="3 5" id="KW-1133">Transmembrane helix</keyword>
<accession>A0A5M5D8K2</accession>
<dbReference type="InterPro" id="IPR051533">
    <property type="entry name" value="WaaL-like"/>
</dbReference>
<dbReference type="EMBL" id="VWFO01000034">
    <property type="protein sequence ID" value="KAA4661893.1"/>
    <property type="molecule type" value="Genomic_DNA"/>
</dbReference>
<dbReference type="Pfam" id="PF04932">
    <property type="entry name" value="Wzy_C"/>
    <property type="match status" value="1"/>
</dbReference>
<feature type="transmembrane region" description="Helical" evidence="5">
    <location>
        <begin position="317"/>
        <end position="334"/>
    </location>
</feature>
<feature type="transmembrane region" description="Helical" evidence="5">
    <location>
        <begin position="120"/>
        <end position="144"/>
    </location>
</feature>
<dbReference type="PANTHER" id="PTHR37422:SF13">
    <property type="entry name" value="LIPOPOLYSACCHARIDE BIOSYNTHESIS PROTEIN PA4999-RELATED"/>
    <property type="match status" value="1"/>
</dbReference>
<dbReference type="AlphaFoldDB" id="A0A5M5D8K2"/>
<evidence type="ECO:0000313" key="9">
    <source>
        <dbReference type="Proteomes" id="UP000435985"/>
    </source>
</evidence>
<feature type="transmembrane region" description="Helical" evidence="5">
    <location>
        <begin position="225"/>
        <end position="249"/>
    </location>
</feature>
<evidence type="ECO:0000256" key="5">
    <source>
        <dbReference type="SAM" id="Phobius"/>
    </source>
</evidence>
<feature type="transmembrane region" description="Helical" evidence="5">
    <location>
        <begin position="91"/>
        <end position="108"/>
    </location>
</feature>
<evidence type="ECO:0000313" key="7">
    <source>
        <dbReference type="EMBL" id="KAA4089119.1"/>
    </source>
</evidence>
<gene>
    <name evidence="8" type="ORF">F3B98_21310</name>
    <name evidence="7" type="ORF">F3D66_28315</name>
</gene>
<proteinExistence type="predicted"/>
<name>A0A5M5D8K2_BACOV</name>
<reference evidence="9 10" key="1">
    <citation type="journal article" date="2019" name="Nat. Med.">
        <title>A library of human gut bacterial isolates paired with longitudinal multiomics data enables mechanistic microbiome research.</title>
        <authorList>
            <person name="Poyet M."/>
            <person name="Groussin M."/>
            <person name="Gibbons S.M."/>
            <person name="Avila-Pacheco J."/>
            <person name="Jiang X."/>
            <person name="Kearney S.M."/>
            <person name="Perrotta A.R."/>
            <person name="Berdy B."/>
            <person name="Zhao S."/>
            <person name="Lieberman T.D."/>
            <person name="Swanson P.K."/>
            <person name="Smith M."/>
            <person name="Roesemann S."/>
            <person name="Alexander J.E."/>
            <person name="Rich S.A."/>
            <person name="Livny J."/>
            <person name="Vlamakis H."/>
            <person name="Clish C."/>
            <person name="Bullock K."/>
            <person name="Deik A."/>
            <person name="Scott J."/>
            <person name="Pierce K.A."/>
            <person name="Xavier R.J."/>
            <person name="Alm E.J."/>
        </authorList>
    </citation>
    <scope>NUCLEOTIDE SEQUENCE [LARGE SCALE GENOMIC DNA]</scope>
    <source>
        <strain evidence="7 10">BIOML-A134</strain>
        <strain evidence="8 9">BIOML-A14</strain>
    </source>
</reference>
<feature type="domain" description="O-antigen ligase-related" evidence="6">
    <location>
        <begin position="189"/>
        <end position="333"/>
    </location>
</feature>
<feature type="transmembrane region" description="Helical" evidence="5">
    <location>
        <begin position="57"/>
        <end position="79"/>
    </location>
</feature>
<comment type="caution">
    <text evidence="8">The sequence shown here is derived from an EMBL/GenBank/DDBJ whole genome shotgun (WGS) entry which is preliminary data.</text>
</comment>
<keyword evidence="10" id="KW-1185">Reference proteome</keyword>
<evidence type="ECO:0000313" key="10">
    <source>
        <dbReference type="Proteomes" id="UP000473905"/>
    </source>
</evidence>
<dbReference type="PANTHER" id="PTHR37422">
    <property type="entry name" value="TEICHURONIC ACID BIOSYNTHESIS PROTEIN TUAE"/>
    <property type="match status" value="1"/>
</dbReference>
<dbReference type="Proteomes" id="UP000473905">
    <property type="component" value="Unassembled WGS sequence"/>
</dbReference>
<keyword evidence="2 5" id="KW-0812">Transmembrane</keyword>
<evidence type="ECO:0000256" key="2">
    <source>
        <dbReference type="ARBA" id="ARBA00022692"/>
    </source>
</evidence>
<evidence type="ECO:0000256" key="3">
    <source>
        <dbReference type="ARBA" id="ARBA00022989"/>
    </source>
</evidence>
<comment type="subcellular location">
    <subcellularLocation>
        <location evidence="1">Membrane</location>
        <topology evidence="1">Multi-pass membrane protein</topology>
    </subcellularLocation>
</comment>
<dbReference type="InterPro" id="IPR007016">
    <property type="entry name" value="O-antigen_ligase-rel_domated"/>
</dbReference>
<feature type="transmembrane region" description="Helical" evidence="5">
    <location>
        <begin position="12"/>
        <end position="45"/>
    </location>
</feature>
<evidence type="ECO:0000256" key="1">
    <source>
        <dbReference type="ARBA" id="ARBA00004141"/>
    </source>
</evidence>